<sequence length="533" mass="60105">MEINHDGLLYLLNEKDFTAEVSSSLEALGHNIVIPNSISYHSQEFYITKLGCNSFASNHSINLLSLYDDSKLKMICQDAFHNSSISTLKIPASVEDLNEGWCNSTMKLNHISISEKNKRYKVIDNKVIIGKSDLNDDNYDNLIFACRDIINCTVPSYIKHITSYSFKECQRLNSIIFPDNSELLSIGKESFYMSSIAQISIPDQVTKISKSTFALCRNLKKVTFSKSYKLEKIEEGAFLFTSIEEITIPSHVKIIESRAFSRCRKLQSFQFSEGSEIRQFESATFYDSSLQNLYIPSNVYLLKEGWCASLMKLTNIFLSPENENFTYLNEKVILGKTDLTTNNFDVLVRACSDIEEVVVPSYIKQIDSCAFHMCQKLKKIEFDKNSQLVSIGSKTFADSSIDKIVVPCSVEIIGAGAFFGCSKLKRVEFEENSKLDLIDQMALAYCPVDGIVVPAQVKNVQDDAFICCGNLKSIEFLGNPDVKLGKMIDTLKNIELISFPNSTEIFVGEFKKASKTDFRLFTCAGTKIKKENK</sequence>
<reference evidence="1 2" key="1">
    <citation type="submission" date="2024-04" db="EMBL/GenBank/DDBJ databases">
        <title>Tritrichomonas musculus Genome.</title>
        <authorList>
            <person name="Alves-Ferreira E."/>
            <person name="Grigg M."/>
            <person name="Lorenzi H."/>
            <person name="Galac M."/>
        </authorList>
    </citation>
    <scope>NUCLEOTIDE SEQUENCE [LARGE SCALE GENOMIC DNA]</scope>
    <source>
        <strain evidence="1 2">EAF2021</strain>
    </source>
</reference>
<proteinExistence type="predicted"/>
<dbReference type="InterPro" id="IPR032675">
    <property type="entry name" value="LRR_dom_sf"/>
</dbReference>
<gene>
    <name evidence="1" type="ORF">M9Y10_017513</name>
</gene>
<protein>
    <recommendedName>
        <fullName evidence="3">Surface antigen BspA-like</fullName>
    </recommendedName>
</protein>
<keyword evidence="2" id="KW-1185">Reference proteome</keyword>
<comment type="caution">
    <text evidence="1">The sequence shown here is derived from an EMBL/GenBank/DDBJ whole genome shotgun (WGS) entry which is preliminary data.</text>
</comment>
<dbReference type="PANTHER" id="PTHR45661:SF3">
    <property type="entry name" value="IG-LIKE DOMAIN-CONTAINING PROTEIN"/>
    <property type="match status" value="1"/>
</dbReference>
<dbReference type="EMBL" id="JAPFFF010000023">
    <property type="protein sequence ID" value="KAK8852528.1"/>
    <property type="molecule type" value="Genomic_DNA"/>
</dbReference>
<name>A0ABR2HTS5_9EUKA</name>
<dbReference type="Gene3D" id="3.80.10.10">
    <property type="entry name" value="Ribonuclease Inhibitor"/>
    <property type="match status" value="3"/>
</dbReference>
<dbReference type="Pfam" id="PF13306">
    <property type="entry name" value="LRR_5"/>
    <property type="match status" value="3"/>
</dbReference>
<dbReference type="PANTHER" id="PTHR45661">
    <property type="entry name" value="SURFACE ANTIGEN"/>
    <property type="match status" value="1"/>
</dbReference>
<evidence type="ECO:0000313" key="2">
    <source>
        <dbReference type="Proteomes" id="UP001470230"/>
    </source>
</evidence>
<dbReference type="InterPro" id="IPR053139">
    <property type="entry name" value="Surface_bspA-like"/>
</dbReference>
<dbReference type="Proteomes" id="UP001470230">
    <property type="component" value="Unassembled WGS sequence"/>
</dbReference>
<evidence type="ECO:0008006" key="3">
    <source>
        <dbReference type="Google" id="ProtNLM"/>
    </source>
</evidence>
<accession>A0ABR2HTS5</accession>
<dbReference type="SUPFAM" id="SSF52058">
    <property type="entry name" value="L domain-like"/>
    <property type="match status" value="2"/>
</dbReference>
<evidence type="ECO:0000313" key="1">
    <source>
        <dbReference type="EMBL" id="KAK8852528.1"/>
    </source>
</evidence>
<dbReference type="InterPro" id="IPR026906">
    <property type="entry name" value="LRR_5"/>
</dbReference>
<organism evidence="1 2">
    <name type="scientific">Tritrichomonas musculus</name>
    <dbReference type="NCBI Taxonomy" id="1915356"/>
    <lineage>
        <taxon>Eukaryota</taxon>
        <taxon>Metamonada</taxon>
        <taxon>Parabasalia</taxon>
        <taxon>Tritrichomonadida</taxon>
        <taxon>Tritrichomonadidae</taxon>
        <taxon>Tritrichomonas</taxon>
    </lineage>
</organism>